<reference evidence="2" key="1">
    <citation type="submission" date="2014-03" db="EMBL/GenBank/DDBJ databases">
        <title>A sequence of cellulolytic fosmid clone of goat rumen metagenome.</title>
        <authorList>
            <person name="Lee K.-T."/>
            <person name="Kim J.-Y."/>
            <person name="Kim Y.-J."/>
            <person name="Ahn J.-H."/>
            <person name="Park M.-N."/>
            <person name="Kim J.-H."/>
            <person name="Kim T.-H."/>
        </authorList>
    </citation>
    <scope>NUCLEOTIDE SEQUENCE</scope>
</reference>
<accession>A0A0B4N0T4</accession>
<keyword evidence="1" id="KW-0472">Membrane</keyword>
<keyword evidence="1" id="KW-1133">Transmembrane helix</keyword>
<sequence>MKDNENEIKKVGPIVETAWGILLLVSSVTLFLIGC</sequence>
<dbReference type="EMBL" id="KJ631391">
    <property type="protein sequence ID" value="AIF26082.1"/>
    <property type="molecule type" value="Genomic_DNA"/>
</dbReference>
<dbReference type="PROSITE" id="PS51257">
    <property type="entry name" value="PROKAR_LIPOPROTEIN"/>
    <property type="match status" value="1"/>
</dbReference>
<dbReference type="AlphaFoldDB" id="A0A0B4N0T4"/>
<keyword evidence="1" id="KW-0812">Transmembrane</keyword>
<organism evidence="2">
    <name type="scientific">uncultured bacterium Ad_125_H07_contig2</name>
    <dbReference type="NCBI Taxonomy" id="1489300"/>
    <lineage>
        <taxon>Bacteria</taxon>
        <taxon>environmental samples</taxon>
    </lineage>
</organism>
<protein>
    <submittedName>
        <fullName evidence="2">Uncharacterized protein</fullName>
    </submittedName>
</protein>
<feature type="transmembrane region" description="Helical" evidence="1">
    <location>
        <begin position="12"/>
        <end position="33"/>
    </location>
</feature>
<evidence type="ECO:0000256" key="1">
    <source>
        <dbReference type="SAM" id="Phobius"/>
    </source>
</evidence>
<evidence type="ECO:0000313" key="2">
    <source>
        <dbReference type="EMBL" id="AIF26082.1"/>
    </source>
</evidence>
<name>A0A0B4N0T4_9BACT</name>
<proteinExistence type="predicted"/>